<gene>
    <name evidence="1" type="ORF">PENSUB_3658</name>
</gene>
<sequence length="73" mass="8108">MSLIGHVFKKVLSKNISFYIATSENVATTTPDQHLLQDGSTDSSYGAWAMKSSYGRSGYFLQTLWDMIIGLVE</sequence>
<dbReference type="AlphaFoldDB" id="A0A1Q5UED9"/>
<evidence type="ECO:0000313" key="2">
    <source>
        <dbReference type="Proteomes" id="UP000186955"/>
    </source>
</evidence>
<keyword evidence="2" id="KW-1185">Reference proteome</keyword>
<evidence type="ECO:0000313" key="1">
    <source>
        <dbReference type="EMBL" id="OKP10838.1"/>
    </source>
</evidence>
<reference evidence="1 2" key="1">
    <citation type="submission" date="2016-10" db="EMBL/GenBank/DDBJ databases">
        <title>Genome sequence of the ascomycete fungus Penicillium subrubescens.</title>
        <authorList>
            <person name="De Vries R.P."/>
            <person name="Peng M."/>
            <person name="Dilokpimol A."/>
            <person name="Hilden K."/>
            <person name="Makela M.R."/>
            <person name="Grigoriev I."/>
            <person name="Riley R."/>
            <person name="Granchi Z."/>
        </authorList>
    </citation>
    <scope>NUCLEOTIDE SEQUENCE [LARGE SCALE GENOMIC DNA]</scope>
    <source>
        <strain evidence="1 2">CBS 132785</strain>
    </source>
</reference>
<dbReference type="Proteomes" id="UP000186955">
    <property type="component" value="Unassembled WGS sequence"/>
</dbReference>
<organism evidence="1 2">
    <name type="scientific">Penicillium subrubescens</name>
    <dbReference type="NCBI Taxonomy" id="1316194"/>
    <lineage>
        <taxon>Eukaryota</taxon>
        <taxon>Fungi</taxon>
        <taxon>Dikarya</taxon>
        <taxon>Ascomycota</taxon>
        <taxon>Pezizomycotina</taxon>
        <taxon>Eurotiomycetes</taxon>
        <taxon>Eurotiomycetidae</taxon>
        <taxon>Eurotiales</taxon>
        <taxon>Aspergillaceae</taxon>
        <taxon>Penicillium</taxon>
    </lineage>
</organism>
<name>A0A1Q5UED9_9EURO</name>
<accession>A0A1Q5UED9</accession>
<proteinExistence type="predicted"/>
<protein>
    <submittedName>
        <fullName evidence="1">Uncharacterized protein</fullName>
    </submittedName>
</protein>
<dbReference type="EMBL" id="MNBE01000310">
    <property type="protein sequence ID" value="OKP10838.1"/>
    <property type="molecule type" value="Genomic_DNA"/>
</dbReference>
<comment type="caution">
    <text evidence="1">The sequence shown here is derived from an EMBL/GenBank/DDBJ whole genome shotgun (WGS) entry which is preliminary data.</text>
</comment>